<dbReference type="SUPFAM" id="SSF53901">
    <property type="entry name" value="Thiolase-like"/>
    <property type="match status" value="2"/>
</dbReference>
<comment type="pathway">
    <text evidence="1">Lipid metabolism.</text>
</comment>
<keyword evidence="3 6" id="KW-0808">Transferase</keyword>
<dbReference type="RefSeq" id="XP_009048899.1">
    <property type="nucleotide sequence ID" value="XM_009050651.1"/>
</dbReference>
<evidence type="ECO:0000259" key="8">
    <source>
        <dbReference type="Pfam" id="PF02803"/>
    </source>
</evidence>
<proteinExistence type="inferred from homology"/>
<sequence>MSTNEEVVIVSACRTPVGSFNGVLANTTAHNLGASCITEVLKRGNVQPEDVSEVILGQVLTAGQGQNPARQASIISGIPNTVPACSVNMLCGSGLRAVVLGSQAIKTGDADIVVAGGMENMSKAPHCVGMRAGTKMGDVSLVDTMIKDGLTDAFNNYHMGITAENVAKQWGISRQEQDQFALDSQLKCEKAQQAGHFDKEIAPITLKTRGGDQVIRKDEYPKSGCTIESLQKLKPCFIRDNTGTVTAGNASGINDGAAALILMSQREAKNKSIKPLARITAWAQAGVDPAIMGTGPIPAVKKALDKAGWSVSDVDLFELNEAFAAQSAAVVKDLGCDKSKVNINGGAIALGHPIGASGARILVTLLHSLQRTGGKKGVAALCVGGGMGIAVCVESL</sequence>
<dbReference type="InterPro" id="IPR020610">
    <property type="entry name" value="Thiolase_AS"/>
</dbReference>
<dbReference type="AlphaFoldDB" id="V4AZB5"/>
<evidence type="ECO:0000259" key="7">
    <source>
        <dbReference type="Pfam" id="PF00108"/>
    </source>
</evidence>
<dbReference type="GeneID" id="20245428"/>
<dbReference type="OMA" id="ICPSIAI"/>
<dbReference type="InterPro" id="IPR020617">
    <property type="entry name" value="Thiolase_C"/>
</dbReference>
<evidence type="ECO:0000256" key="5">
    <source>
        <dbReference type="PIRSR" id="PIRSR000429-1"/>
    </source>
</evidence>
<evidence type="ECO:0000313" key="10">
    <source>
        <dbReference type="Proteomes" id="UP000030746"/>
    </source>
</evidence>
<evidence type="ECO:0008006" key="11">
    <source>
        <dbReference type="Google" id="ProtNLM"/>
    </source>
</evidence>
<dbReference type="Gene3D" id="3.40.47.10">
    <property type="match status" value="2"/>
</dbReference>
<dbReference type="PROSITE" id="PS00099">
    <property type="entry name" value="THIOLASE_3"/>
    <property type="match status" value="1"/>
</dbReference>
<dbReference type="CTD" id="20245428"/>
<feature type="domain" description="Thiolase N-terminal" evidence="7">
    <location>
        <begin position="7"/>
        <end position="265"/>
    </location>
</feature>
<comment type="similarity">
    <text evidence="2 6">Belongs to the thiolase-like superfamily. Thiolase family.</text>
</comment>
<organism evidence="9 10">
    <name type="scientific">Lottia gigantea</name>
    <name type="common">Giant owl limpet</name>
    <dbReference type="NCBI Taxonomy" id="225164"/>
    <lineage>
        <taxon>Eukaryota</taxon>
        <taxon>Metazoa</taxon>
        <taxon>Spiralia</taxon>
        <taxon>Lophotrochozoa</taxon>
        <taxon>Mollusca</taxon>
        <taxon>Gastropoda</taxon>
        <taxon>Patellogastropoda</taxon>
        <taxon>Lottioidea</taxon>
        <taxon>Lottiidae</taxon>
        <taxon>Lottia</taxon>
    </lineage>
</organism>
<dbReference type="OrthoDB" id="5404651at2759"/>
<dbReference type="InterPro" id="IPR002155">
    <property type="entry name" value="Thiolase"/>
</dbReference>
<gene>
    <name evidence="9" type="ORF">LOTGIDRAFT_200818</name>
</gene>
<protein>
    <recommendedName>
        <fullName evidence="11">Acetyl-CoA acetyltransferase, cytosolic</fullName>
    </recommendedName>
</protein>
<dbReference type="InterPro" id="IPR020615">
    <property type="entry name" value="Thiolase_acyl_enz_int_AS"/>
</dbReference>
<dbReference type="Pfam" id="PF02803">
    <property type="entry name" value="Thiolase_C"/>
    <property type="match status" value="1"/>
</dbReference>
<evidence type="ECO:0000256" key="4">
    <source>
        <dbReference type="ARBA" id="ARBA00023315"/>
    </source>
</evidence>
<feature type="active site" description="Proton acceptor" evidence="5">
    <location>
        <position position="382"/>
    </location>
</feature>
<keyword evidence="4 6" id="KW-0012">Acyltransferase</keyword>
<dbReference type="Pfam" id="PF00108">
    <property type="entry name" value="Thiolase_N"/>
    <property type="match status" value="1"/>
</dbReference>
<accession>V4AZB5</accession>
<evidence type="ECO:0000256" key="6">
    <source>
        <dbReference type="RuleBase" id="RU003557"/>
    </source>
</evidence>
<dbReference type="CDD" id="cd00751">
    <property type="entry name" value="thiolase"/>
    <property type="match status" value="1"/>
</dbReference>
<dbReference type="HOGENOM" id="CLU_031026_0_0_1"/>
<dbReference type="InterPro" id="IPR016039">
    <property type="entry name" value="Thiolase-like"/>
</dbReference>
<dbReference type="NCBIfam" id="TIGR01930">
    <property type="entry name" value="AcCoA-C-Actrans"/>
    <property type="match status" value="1"/>
</dbReference>
<dbReference type="EMBL" id="KB200702">
    <property type="protein sequence ID" value="ESP00451.1"/>
    <property type="molecule type" value="Genomic_DNA"/>
</dbReference>
<evidence type="ECO:0000256" key="2">
    <source>
        <dbReference type="ARBA" id="ARBA00010982"/>
    </source>
</evidence>
<reference evidence="9 10" key="1">
    <citation type="journal article" date="2013" name="Nature">
        <title>Insights into bilaterian evolution from three spiralian genomes.</title>
        <authorList>
            <person name="Simakov O."/>
            <person name="Marletaz F."/>
            <person name="Cho S.J."/>
            <person name="Edsinger-Gonzales E."/>
            <person name="Havlak P."/>
            <person name="Hellsten U."/>
            <person name="Kuo D.H."/>
            <person name="Larsson T."/>
            <person name="Lv J."/>
            <person name="Arendt D."/>
            <person name="Savage R."/>
            <person name="Osoegawa K."/>
            <person name="de Jong P."/>
            <person name="Grimwood J."/>
            <person name="Chapman J.A."/>
            <person name="Shapiro H."/>
            <person name="Aerts A."/>
            <person name="Otillar R.P."/>
            <person name="Terry A.Y."/>
            <person name="Boore J.L."/>
            <person name="Grigoriev I.V."/>
            <person name="Lindberg D.R."/>
            <person name="Seaver E.C."/>
            <person name="Weisblat D.A."/>
            <person name="Putnam N.H."/>
            <person name="Rokhsar D.S."/>
        </authorList>
    </citation>
    <scope>NUCLEOTIDE SEQUENCE [LARGE SCALE GENOMIC DNA]</scope>
</reference>
<keyword evidence="10" id="KW-1185">Reference proteome</keyword>
<dbReference type="KEGG" id="lgi:LOTGIDRAFT_200818"/>
<evidence type="ECO:0000313" key="9">
    <source>
        <dbReference type="EMBL" id="ESP00451.1"/>
    </source>
</evidence>
<dbReference type="Proteomes" id="UP000030746">
    <property type="component" value="Unassembled WGS sequence"/>
</dbReference>
<dbReference type="InterPro" id="IPR020613">
    <property type="entry name" value="Thiolase_CS"/>
</dbReference>
<dbReference type="GO" id="GO:0003988">
    <property type="term" value="F:acetyl-CoA C-acyltransferase activity"/>
    <property type="evidence" value="ECO:0007669"/>
    <property type="project" value="UniProtKB-ARBA"/>
</dbReference>
<dbReference type="STRING" id="225164.V4AZB5"/>
<dbReference type="PIRSF" id="PIRSF000429">
    <property type="entry name" value="Ac-CoA_Ac_transf"/>
    <property type="match status" value="1"/>
</dbReference>
<dbReference type="PROSITE" id="PS00098">
    <property type="entry name" value="THIOLASE_1"/>
    <property type="match status" value="1"/>
</dbReference>
<evidence type="ECO:0000256" key="3">
    <source>
        <dbReference type="ARBA" id="ARBA00022679"/>
    </source>
</evidence>
<feature type="active site" description="Acyl-thioester intermediate" evidence="5">
    <location>
        <position position="91"/>
    </location>
</feature>
<dbReference type="PANTHER" id="PTHR18919">
    <property type="entry name" value="ACETYL-COA C-ACYLTRANSFERASE"/>
    <property type="match status" value="1"/>
</dbReference>
<name>V4AZB5_LOTGI</name>
<dbReference type="PROSITE" id="PS00737">
    <property type="entry name" value="THIOLASE_2"/>
    <property type="match status" value="1"/>
</dbReference>
<dbReference type="PANTHER" id="PTHR18919:SF107">
    <property type="entry name" value="ACETYL-COA ACETYLTRANSFERASE, CYTOSOLIC"/>
    <property type="match status" value="1"/>
</dbReference>
<dbReference type="InterPro" id="IPR020616">
    <property type="entry name" value="Thiolase_N"/>
</dbReference>
<evidence type="ECO:0000256" key="1">
    <source>
        <dbReference type="ARBA" id="ARBA00005189"/>
    </source>
</evidence>
<feature type="domain" description="Thiolase C-terminal" evidence="8">
    <location>
        <begin position="274"/>
        <end position="394"/>
    </location>
</feature>
<dbReference type="FunFam" id="3.40.47.10:FF:000010">
    <property type="entry name" value="Acetyl-CoA acetyltransferase (Thiolase)"/>
    <property type="match status" value="1"/>
</dbReference>
<feature type="active site" description="Proton acceptor" evidence="5">
    <location>
        <position position="352"/>
    </location>
</feature>